<proteinExistence type="predicted"/>
<reference evidence="2 3" key="1">
    <citation type="submission" date="2016-10" db="EMBL/GenBank/DDBJ databases">
        <authorList>
            <person name="de Groot N.N."/>
        </authorList>
    </citation>
    <scope>NUCLEOTIDE SEQUENCE [LARGE SCALE GENOMIC DNA]</scope>
    <source>
        <strain evidence="2 3">DSM 21741</strain>
    </source>
</reference>
<keyword evidence="3" id="KW-1185">Reference proteome</keyword>
<name>A0A1H2A5R4_9ACTN</name>
<dbReference type="RefSeq" id="WP_172826146.1">
    <property type="nucleotide sequence ID" value="NZ_LT629749.1"/>
</dbReference>
<dbReference type="AlphaFoldDB" id="A0A1H2A5R4"/>
<feature type="region of interest" description="Disordered" evidence="1">
    <location>
        <begin position="24"/>
        <end position="48"/>
    </location>
</feature>
<evidence type="ECO:0000313" key="3">
    <source>
        <dbReference type="Proteomes" id="UP000199092"/>
    </source>
</evidence>
<protein>
    <submittedName>
        <fullName evidence="2">Uncharacterized protein</fullName>
    </submittedName>
</protein>
<evidence type="ECO:0000313" key="2">
    <source>
        <dbReference type="EMBL" id="SDT41254.1"/>
    </source>
</evidence>
<dbReference type="Proteomes" id="UP000199092">
    <property type="component" value="Chromosome I"/>
</dbReference>
<accession>A0A1H2A5R4</accession>
<gene>
    <name evidence="2" type="ORF">SAMN04488543_4236</name>
</gene>
<sequence>MGMLRGLLKGAVVAKVIQVAQRELSKPQNQRKIKEGLGKLSQSTRKKH</sequence>
<organism evidence="2 3">
    <name type="scientific">Friedmanniella luteola</name>
    <dbReference type="NCBI Taxonomy" id="546871"/>
    <lineage>
        <taxon>Bacteria</taxon>
        <taxon>Bacillati</taxon>
        <taxon>Actinomycetota</taxon>
        <taxon>Actinomycetes</taxon>
        <taxon>Propionibacteriales</taxon>
        <taxon>Nocardioidaceae</taxon>
        <taxon>Friedmanniella</taxon>
    </lineage>
</organism>
<dbReference type="EMBL" id="LT629749">
    <property type="protein sequence ID" value="SDT41254.1"/>
    <property type="molecule type" value="Genomic_DNA"/>
</dbReference>
<evidence type="ECO:0000256" key="1">
    <source>
        <dbReference type="SAM" id="MobiDB-lite"/>
    </source>
</evidence>